<dbReference type="EMBL" id="MU864362">
    <property type="protein sequence ID" value="KAK4190888.1"/>
    <property type="molecule type" value="Genomic_DNA"/>
</dbReference>
<reference evidence="1" key="1">
    <citation type="journal article" date="2023" name="Mol. Phylogenet. Evol.">
        <title>Genome-scale phylogeny and comparative genomics of the fungal order Sordariales.</title>
        <authorList>
            <person name="Hensen N."/>
            <person name="Bonometti L."/>
            <person name="Westerberg I."/>
            <person name="Brannstrom I.O."/>
            <person name="Guillou S."/>
            <person name="Cros-Aarteil S."/>
            <person name="Calhoun S."/>
            <person name="Haridas S."/>
            <person name="Kuo A."/>
            <person name="Mondo S."/>
            <person name="Pangilinan J."/>
            <person name="Riley R."/>
            <person name="LaButti K."/>
            <person name="Andreopoulos B."/>
            <person name="Lipzen A."/>
            <person name="Chen C."/>
            <person name="Yan M."/>
            <person name="Daum C."/>
            <person name="Ng V."/>
            <person name="Clum A."/>
            <person name="Steindorff A."/>
            <person name="Ohm R.A."/>
            <person name="Martin F."/>
            <person name="Silar P."/>
            <person name="Natvig D.O."/>
            <person name="Lalanne C."/>
            <person name="Gautier V."/>
            <person name="Ament-Velasquez S.L."/>
            <person name="Kruys A."/>
            <person name="Hutchinson M.I."/>
            <person name="Powell A.J."/>
            <person name="Barry K."/>
            <person name="Miller A.N."/>
            <person name="Grigoriev I.V."/>
            <person name="Debuchy R."/>
            <person name="Gladieux P."/>
            <person name="Hiltunen Thoren M."/>
            <person name="Johannesson H."/>
        </authorList>
    </citation>
    <scope>NUCLEOTIDE SEQUENCE</scope>
    <source>
        <strain evidence="1">PSN309</strain>
    </source>
</reference>
<dbReference type="Proteomes" id="UP001302126">
    <property type="component" value="Unassembled WGS sequence"/>
</dbReference>
<reference evidence="1" key="2">
    <citation type="submission" date="2023-05" db="EMBL/GenBank/DDBJ databases">
        <authorList>
            <consortium name="Lawrence Berkeley National Laboratory"/>
            <person name="Steindorff A."/>
            <person name="Hensen N."/>
            <person name="Bonometti L."/>
            <person name="Westerberg I."/>
            <person name="Brannstrom I.O."/>
            <person name="Guillou S."/>
            <person name="Cros-Aarteil S."/>
            <person name="Calhoun S."/>
            <person name="Haridas S."/>
            <person name="Kuo A."/>
            <person name="Mondo S."/>
            <person name="Pangilinan J."/>
            <person name="Riley R."/>
            <person name="Labutti K."/>
            <person name="Andreopoulos B."/>
            <person name="Lipzen A."/>
            <person name="Chen C."/>
            <person name="Yanf M."/>
            <person name="Daum C."/>
            <person name="Ng V."/>
            <person name="Clum A."/>
            <person name="Ohm R."/>
            <person name="Martin F."/>
            <person name="Silar P."/>
            <person name="Natvig D."/>
            <person name="Lalanne C."/>
            <person name="Gautier V."/>
            <person name="Ament-Velasquez S.L."/>
            <person name="Kruys A."/>
            <person name="Hutchinson M.I."/>
            <person name="Powell A.J."/>
            <person name="Barry K."/>
            <person name="Miller A.N."/>
            <person name="Grigoriev I.V."/>
            <person name="Debuchy R."/>
            <person name="Gladieux P."/>
            <person name="Thoren M.H."/>
            <person name="Johannesson H."/>
        </authorList>
    </citation>
    <scope>NUCLEOTIDE SEQUENCE</scope>
    <source>
        <strain evidence="1">PSN309</strain>
    </source>
</reference>
<keyword evidence="2" id="KW-1185">Reference proteome</keyword>
<dbReference type="AlphaFoldDB" id="A0AAN6X067"/>
<evidence type="ECO:0000313" key="1">
    <source>
        <dbReference type="EMBL" id="KAK4190888.1"/>
    </source>
</evidence>
<proteinExistence type="predicted"/>
<gene>
    <name evidence="1" type="ORF">QBC35DRAFT_488431</name>
</gene>
<accession>A0AAN6X067</accession>
<comment type="caution">
    <text evidence="1">The sequence shown here is derived from an EMBL/GenBank/DDBJ whole genome shotgun (WGS) entry which is preliminary data.</text>
</comment>
<sequence length="72" mass="7846">MVQWCCYAARKVGLLLPGGLAVCCVFASSSNLNHHVLLLEASGDEVPHQYILSGAWRAPNYSVRFSRSNPLA</sequence>
<organism evidence="1 2">
    <name type="scientific">Podospora australis</name>
    <dbReference type="NCBI Taxonomy" id="1536484"/>
    <lineage>
        <taxon>Eukaryota</taxon>
        <taxon>Fungi</taxon>
        <taxon>Dikarya</taxon>
        <taxon>Ascomycota</taxon>
        <taxon>Pezizomycotina</taxon>
        <taxon>Sordariomycetes</taxon>
        <taxon>Sordariomycetidae</taxon>
        <taxon>Sordariales</taxon>
        <taxon>Podosporaceae</taxon>
        <taxon>Podospora</taxon>
    </lineage>
</organism>
<protein>
    <submittedName>
        <fullName evidence="1">Uncharacterized protein</fullName>
    </submittedName>
</protein>
<evidence type="ECO:0000313" key="2">
    <source>
        <dbReference type="Proteomes" id="UP001302126"/>
    </source>
</evidence>
<name>A0AAN6X067_9PEZI</name>